<organism evidence="3 4">
    <name type="scientific">Trypanosoma cruzi Dm28c</name>
    <dbReference type="NCBI Taxonomy" id="1416333"/>
    <lineage>
        <taxon>Eukaryota</taxon>
        <taxon>Discoba</taxon>
        <taxon>Euglenozoa</taxon>
        <taxon>Kinetoplastea</taxon>
        <taxon>Metakinetoplastina</taxon>
        <taxon>Trypanosomatida</taxon>
        <taxon>Trypanosomatidae</taxon>
        <taxon>Trypanosoma</taxon>
        <taxon>Schizotrypanum</taxon>
    </lineage>
</organism>
<protein>
    <submittedName>
        <fullName evidence="3">Uncharacterized protein</fullName>
    </submittedName>
</protein>
<evidence type="ECO:0000256" key="2">
    <source>
        <dbReference type="SAM" id="Phobius"/>
    </source>
</evidence>
<reference evidence="3 4" key="1">
    <citation type="journal article" date="2014" name="Genome Announc.">
        <title>Trypanosoma cruzi Clone Dm28c Draft Genome Sequence.</title>
        <authorList>
            <person name="Grisard E.C."/>
            <person name="Teixeira S.M."/>
            <person name="de Almeida L.G."/>
            <person name="Stoco P.H."/>
            <person name="Gerber A.L."/>
            <person name="Talavera-Lopez C."/>
            <person name="Lima O.C."/>
            <person name="Andersson B."/>
            <person name="de Vasconcelos A.T."/>
        </authorList>
    </citation>
    <scope>NUCLEOTIDE SEQUENCE [LARGE SCALE GENOMIC DNA]</scope>
    <source>
        <strain evidence="3 4">Dm28c</strain>
    </source>
</reference>
<accession>V5D5Q3</accession>
<comment type="caution">
    <text evidence="3">The sequence shown here is derived from an EMBL/GenBank/DDBJ whole genome shotgun (WGS) entry which is preliminary data.</text>
</comment>
<dbReference type="Proteomes" id="UP000017861">
    <property type="component" value="Unassembled WGS sequence"/>
</dbReference>
<feature type="transmembrane region" description="Helical" evidence="2">
    <location>
        <begin position="33"/>
        <end position="52"/>
    </location>
</feature>
<dbReference type="AlphaFoldDB" id="V5D5Q3"/>
<dbReference type="OrthoDB" id="275909at2759"/>
<name>V5D5Q3_TRYCR</name>
<evidence type="ECO:0000313" key="3">
    <source>
        <dbReference type="EMBL" id="ESS62806.1"/>
    </source>
</evidence>
<keyword evidence="2" id="KW-0812">Transmembrane</keyword>
<proteinExistence type="predicted"/>
<gene>
    <name evidence="3" type="ORF">TCDM_09513</name>
</gene>
<keyword evidence="2" id="KW-1133">Transmembrane helix</keyword>
<feature type="transmembrane region" description="Helical" evidence="2">
    <location>
        <begin position="7"/>
        <end position="27"/>
    </location>
</feature>
<keyword evidence="2" id="KW-0472">Membrane</keyword>
<evidence type="ECO:0000313" key="4">
    <source>
        <dbReference type="Proteomes" id="UP000017861"/>
    </source>
</evidence>
<dbReference type="EMBL" id="AYLP01000160">
    <property type="protein sequence ID" value="ESS62806.1"/>
    <property type="molecule type" value="Genomic_DNA"/>
</dbReference>
<sequence>MTTYRKLSLFCVCVCGGSFVFVSLLLFLHFFLSDGGCGCISLLCIYLSIYVYGSSRNRSDLSVEGNEMTILHNPGLPRVLNRITPQRLELTLMLIKERKKKLRYLGSYLQHYNDRMFLYNAMGGLKGTKFILERHHHRAQFCHPTLHSERYDVRTVKLKGSQFDQLGNFTRNTWDCSIATTNLFQDATFRRHLTSVHKDEAIALLEGWGVKYVLLDEIRKPTVQDSIYVRHHLYAHKFPYIPDPVTNAYYGDADWKWKGNQKIDYKEHGAETKDDRNAFRSLWSFAPKAVSSASGLEKKRSASPERPTTPKNLKKEK</sequence>
<evidence type="ECO:0000256" key="1">
    <source>
        <dbReference type="SAM" id="MobiDB-lite"/>
    </source>
</evidence>
<dbReference type="VEuPathDB" id="TriTrypDB:TCDM_09513"/>
<feature type="region of interest" description="Disordered" evidence="1">
    <location>
        <begin position="289"/>
        <end position="317"/>
    </location>
</feature>